<reference evidence="10 11" key="1">
    <citation type="submission" date="2018-11" db="EMBL/GenBank/DDBJ databases">
        <title>Genome squencing of methanotrophic bacteria isolated from alkaline groundwater in Korea.</title>
        <authorList>
            <person name="Nguyen L.N."/>
        </authorList>
    </citation>
    <scope>NUCLEOTIDE SEQUENCE [LARGE SCALE GENOMIC DNA]</scope>
    <source>
        <strain evidence="10 11">GW6</strain>
    </source>
</reference>
<evidence type="ECO:0000256" key="5">
    <source>
        <dbReference type="ARBA" id="ARBA00022729"/>
    </source>
</evidence>
<keyword evidence="7 9" id="KW-0564">Palmitate</keyword>
<dbReference type="Gene3D" id="1.20.1600.10">
    <property type="entry name" value="Outer membrane efflux proteins (OEP)"/>
    <property type="match status" value="1"/>
</dbReference>
<sequence>MVLVRKMRWLAAKLRRATRVSVAAVSGALLAACLPIDRADRSQFIEQPAMTRTLSKAGLPVVEGETAWPREEWWRAFRSAELDAVINKALSDNQNYRKAQNALREADAAIRIFGARLLPEVNSTFGMRQSRNPLHGVVASYNPEQGGLEKTMAFINPLALTWELDFWQKNRALLDAAIGEVAAQAGETEQSRLLLTTGVARAYLRGYALTQQSGLATMLVKMRRELRALADTRYQTGLDTLDGVQIARTNEEVAVRREATVKAAITLQRDALARLMGEGPDAGLTVLNGRSSVVPAQPALPKALPIELLRRRPDLAAALARAEAWAARVHAAKTLFLPSVDLAFGGGFEASVTSTKISKLAGFLFNPSALGYVAAPTIRLPVFQGGRLSGNLEVQRAEYDQAVDAYNDTLLQAAQQVADAIANLRRARSEFDAQSRFVRARQTELALSKVRLRDGLRDQREILQERADLLDAIFAQRGLEGDRLIAAVDLYQALGGGFAGGPGPDYPKPAPETDPITPVVEGIQSLTGG</sequence>
<feature type="signal peptide" evidence="9">
    <location>
        <begin position="1"/>
        <end position="31"/>
    </location>
</feature>
<dbReference type="PROSITE" id="PS51257">
    <property type="entry name" value="PROKAR_LIPOPROTEIN"/>
    <property type="match status" value="1"/>
</dbReference>
<protein>
    <submittedName>
        <fullName evidence="10">Efflux transporter outer membrane subunit</fullName>
    </submittedName>
</protein>
<keyword evidence="4 9" id="KW-0812">Transmembrane</keyword>
<dbReference type="PANTHER" id="PTHR30203">
    <property type="entry name" value="OUTER MEMBRANE CATION EFFLUX PROTEIN"/>
    <property type="match status" value="1"/>
</dbReference>
<dbReference type="KEGG" id="mros:EHO51_03625"/>
<organism evidence="10 11">
    <name type="scientific">Methylocystis rosea</name>
    <dbReference type="NCBI Taxonomy" id="173366"/>
    <lineage>
        <taxon>Bacteria</taxon>
        <taxon>Pseudomonadati</taxon>
        <taxon>Pseudomonadota</taxon>
        <taxon>Alphaproteobacteria</taxon>
        <taxon>Hyphomicrobiales</taxon>
        <taxon>Methylocystaceae</taxon>
        <taxon>Methylocystis</taxon>
    </lineage>
</organism>
<dbReference type="GO" id="GO:0005886">
    <property type="term" value="C:plasma membrane"/>
    <property type="evidence" value="ECO:0007669"/>
    <property type="project" value="UniProtKB-SubCell"/>
</dbReference>
<evidence type="ECO:0000256" key="7">
    <source>
        <dbReference type="ARBA" id="ARBA00023139"/>
    </source>
</evidence>
<dbReference type="EMBL" id="CP034086">
    <property type="protein sequence ID" value="AZG75897.1"/>
    <property type="molecule type" value="Genomic_DNA"/>
</dbReference>
<dbReference type="AlphaFoldDB" id="A0A3G8M2F8"/>
<dbReference type="InterPro" id="IPR003423">
    <property type="entry name" value="OMP_efflux"/>
</dbReference>
<evidence type="ECO:0000313" key="11">
    <source>
        <dbReference type="Proteomes" id="UP000273982"/>
    </source>
</evidence>
<keyword evidence="8 9" id="KW-0449">Lipoprotein</keyword>
<dbReference type="NCBIfam" id="TIGR01845">
    <property type="entry name" value="outer_NodT"/>
    <property type="match status" value="1"/>
</dbReference>
<evidence type="ECO:0000256" key="6">
    <source>
        <dbReference type="ARBA" id="ARBA00023136"/>
    </source>
</evidence>
<evidence type="ECO:0000256" key="4">
    <source>
        <dbReference type="ARBA" id="ARBA00022692"/>
    </source>
</evidence>
<dbReference type="Pfam" id="PF02321">
    <property type="entry name" value="OEP"/>
    <property type="match status" value="2"/>
</dbReference>
<proteinExistence type="inferred from homology"/>
<evidence type="ECO:0000256" key="3">
    <source>
        <dbReference type="ARBA" id="ARBA00022452"/>
    </source>
</evidence>
<name>A0A3G8M2F8_9HYPH</name>
<keyword evidence="5 9" id="KW-0732">Signal</keyword>
<keyword evidence="3 9" id="KW-1134">Transmembrane beta strand</keyword>
<dbReference type="GO" id="GO:0015562">
    <property type="term" value="F:efflux transmembrane transporter activity"/>
    <property type="evidence" value="ECO:0007669"/>
    <property type="project" value="InterPro"/>
</dbReference>
<feature type="chain" id="PRO_5017850922" evidence="9">
    <location>
        <begin position="32"/>
        <end position="529"/>
    </location>
</feature>
<dbReference type="InterPro" id="IPR010131">
    <property type="entry name" value="MdtP/NodT-like"/>
</dbReference>
<dbReference type="Gene3D" id="2.20.200.10">
    <property type="entry name" value="Outer membrane efflux proteins (OEP)"/>
    <property type="match status" value="1"/>
</dbReference>
<evidence type="ECO:0000256" key="2">
    <source>
        <dbReference type="ARBA" id="ARBA00007613"/>
    </source>
</evidence>
<comment type="similarity">
    <text evidence="2 9">Belongs to the outer membrane factor (OMF) (TC 1.B.17) family.</text>
</comment>
<accession>A0A3G8M2F8</accession>
<evidence type="ECO:0000256" key="8">
    <source>
        <dbReference type="ARBA" id="ARBA00023288"/>
    </source>
</evidence>
<keyword evidence="6 9" id="KW-0472">Membrane</keyword>
<dbReference type="SUPFAM" id="SSF56954">
    <property type="entry name" value="Outer membrane efflux proteins (OEP)"/>
    <property type="match status" value="1"/>
</dbReference>
<evidence type="ECO:0000256" key="1">
    <source>
        <dbReference type="ARBA" id="ARBA00004370"/>
    </source>
</evidence>
<dbReference type="PANTHER" id="PTHR30203:SF20">
    <property type="entry name" value="MULTIDRUG RESISTANCE OUTER MEMBRANE PROTEIN MDTP-RELATED"/>
    <property type="match status" value="1"/>
</dbReference>
<dbReference type="Proteomes" id="UP000273982">
    <property type="component" value="Chromosome"/>
</dbReference>
<evidence type="ECO:0000256" key="9">
    <source>
        <dbReference type="RuleBase" id="RU362097"/>
    </source>
</evidence>
<gene>
    <name evidence="10" type="ORF">EHO51_03625</name>
</gene>
<evidence type="ECO:0000313" key="10">
    <source>
        <dbReference type="EMBL" id="AZG75897.1"/>
    </source>
</evidence>
<comment type="subcellular location">
    <subcellularLocation>
        <location evidence="9">Cell membrane</location>
        <topology evidence="9">Lipid-anchor</topology>
    </subcellularLocation>
    <subcellularLocation>
        <location evidence="1">Membrane</location>
    </subcellularLocation>
</comment>